<evidence type="ECO:0000256" key="2">
    <source>
        <dbReference type="ARBA" id="ARBA00022670"/>
    </source>
</evidence>
<dbReference type="Proteomes" id="UP000185678">
    <property type="component" value="Unassembled WGS sequence"/>
</dbReference>
<evidence type="ECO:0000313" key="10">
    <source>
        <dbReference type="Proteomes" id="UP000185678"/>
    </source>
</evidence>
<evidence type="ECO:0000256" key="1">
    <source>
        <dbReference type="ARBA" id="ARBA00008136"/>
    </source>
</evidence>
<organism evidence="9 10">
    <name type="scientific">Insolitispirillum peregrinum</name>
    <dbReference type="NCBI Taxonomy" id="80876"/>
    <lineage>
        <taxon>Bacteria</taxon>
        <taxon>Pseudomonadati</taxon>
        <taxon>Pseudomonadota</taxon>
        <taxon>Alphaproteobacteria</taxon>
        <taxon>Rhodospirillales</taxon>
        <taxon>Novispirillaceae</taxon>
        <taxon>Insolitispirillum</taxon>
    </lineage>
</organism>
<dbReference type="GO" id="GO:0106300">
    <property type="term" value="P:protein-DNA covalent cross-linking repair"/>
    <property type="evidence" value="ECO:0007669"/>
    <property type="project" value="InterPro"/>
</dbReference>
<protein>
    <recommendedName>
        <fullName evidence="8">Abasic site processing protein</fullName>
        <ecNumber evidence="8">3.4.-.-</ecNumber>
    </recommendedName>
</protein>
<dbReference type="GO" id="GO:0016829">
    <property type="term" value="F:lyase activity"/>
    <property type="evidence" value="ECO:0007669"/>
    <property type="project" value="UniProtKB-KW"/>
</dbReference>
<evidence type="ECO:0000256" key="6">
    <source>
        <dbReference type="ARBA" id="ARBA00023125"/>
    </source>
</evidence>
<evidence type="ECO:0000256" key="4">
    <source>
        <dbReference type="ARBA" id="ARBA00022801"/>
    </source>
</evidence>
<name>A0A1N7MPX1_9PROT</name>
<reference evidence="9 10" key="1">
    <citation type="submission" date="2017-01" db="EMBL/GenBank/DDBJ databases">
        <authorList>
            <person name="Mah S.A."/>
            <person name="Swanson W.J."/>
            <person name="Moy G.W."/>
            <person name="Vacquier V.D."/>
        </authorList>
    </citation>
    <scope>NUCLEOTIDE SEQUENCE [LARGE SCALE GENOMIC DNA]</scope>
    <source>
        <strain evidence="9 10">DSM 11589</strain>
    </source>
</reference>
<keyword evidence="6" id="KW-0238">DNA-binding</keyword>
<proteinExistence type="inferred from homology"/>
<evidence type="ECO:0000256" key="8">
    <source>
        <dbReference type="RuleBase" id="RU364100"/>
    </source>
</evidence>
<dbReference type="PANTHER" id="PTHR13604:SF0">
    <property type="entry name" value="ABASIC SITE PROCESSING PROTEIN HMCES"/>
    <property type="match status" value="1"/>
</dbReference>
<dbReference type="EMBL" id="FTOA01000004">
    <property type="protein sequence ID" value="SIS87919.1"/>
    <property type="molecule type" value="Genomic_DNA"/>
</dbReference>
<keyword evidence="2 8" id="KW-0645">Protease</keyword>
<keyword evidence="4 8" id="KW-0378">Hydrolase</keyword>
<keyword evidence="7" id="KW-0456">Lyase</keyword>
<dbReference type="InterPro" id="IPR003738">
    <property type="entry name" value="SRAP"/>
</dbReference>
<evidence type="ECO:0000256" key="5">
    <source>
        <dbReference type="ARBA" id="ARBA00023124"/>
    </source>
</evidence>
<keyword evidence="5" id="KW-0190">Covalent protein-DNA linkage</keyword>
<dbReference type="Gene3D" id="3.90.1680.10">
    <property type="entry name" value="SOS response associated peptidase-like"/>
    <property type="match status" value="1"/>
</dbReference>
<sequence length="171" mass="18494">MPALVRPTDAALVIGSRGQFRLLRFGVLAAWGDTSGTQKPVINARSETLRDKPLFRGWLEQRVAVPMAGYDEWQGDDKRLHHVGPHDGEGPLLAAALWDGGERFCLLTCAADGAMAEIHHRMPVFLPDAQAADAWLGPYPFAQAQGVLRPHSGMLHAAPAPVPLPAQGRLL</sequence>
<dbReference type="GO" id="GO:0006508">
    <property type="term" value="P:proteolysis"/>
    <property type="evidence" value="ECO:0007669"/>
    <property type="project" value="UniProtKB-KW"/>
</dbReference>
<dbReference type="STRING" id="80876.SAMN05421779_104256"/>
<dbReference type="EC" id="3.4.-.-" evidence="8"/>
<gene>
    <name evidence="9" type="ORF">SAMN05421779_104256</name>
</gene>
<evidence type="ECO:0000256" key="7">
    <source>
        <dbReference type="ARBA" id="ARBA00023239"/>
    </source>
</evidence>
<dbReference type="GO" id="GO:0003697">
    <property type="term" value="F:single-stranded DNA binding"/>
    <property type="evidence" value="ECO:0007669"/>
    <property type="project" value="InterPro"/>
</dbReference>
<dbReference type="GO" id="GO:0008233">
    <property type="term" value="F:peptidase activity"/>
    <property type="evidence" value="ECO:0007669"/>
    <property type="project" value="UniProtKB-KW"/>
</dbReference>
<dbReference type="PANTHER" id="PTHR13604">
    <property type="entry name" value="DC12-RELATED"/>
    <property type="match status" value="1"/>
</dbReference>
<evidence type="ECO:0000313" key="9">
    <source>
        <dbReference type="EMBL" id="SIS87919.1"/>
    </source>
</evidence>
<dbReference type="Pfam" id="PF02586">
    <property type="entry name" value="SRAP"/>
    <property type="match status" value="1"/>
</dbReference>
<accession>A0A1N7MPX1</accession>
<evidence type="ECO:0000256" key="3">
    <source>
        <dbReference type="ARBA" id="ARBA00022763"/>
    </source>
</evidence>
<dbReference type="InterPro" id="IPR036590">
    <property type="entry name" value="SRAP-like"/>
</dbReference>
<dbReference type="SUPFAM" id="SSF143081">
    <property type="entry name" value="BB1717-like"/>
    <property type="match status" value="1"/>
</dbReference>
<keyword evidence="10" id="KW-1185">Reference proteome</keyword>
<dbReference type="AlphaFoldDB" id="A0A1N7MPX1"/>
<keyword evidence="3" id="KW-0227">DNA damage</keyword>
<comment type="similarity">
    <text evidence="1 8">Belongs to the SOS response-associated peptidase family.</text>
</comment>